<comment type="similarity">
    <text evidence="4">Belongs to the choline/ethanolamine kinase family.</text>
</comment>
<evidence type="ECO:0000256" key="5">
    <source>
        <dbReference type="ARBA" id="ARBA00038874"/>
    </source>
</evidence>
<dbReference type="GO" id="GO:0005737">
    <property type="term" value="C:cytoplasm"/>
    <property type="evidence" value="ECO:0007669"/>
    <property type="project" value="TreeGrafter"/>
</dbReference>
<dbReference type="Proteomes" id="UP000515152">
    <property type="component" value="Chromosome 3"/>
</dbReference>
<evidence type="ECO:0000256" key="4">
    <source>
        <dbReference type="ARBA" id="ARBA00038211"/>
    </source>
</evidence>
<dbReference type="PANTHER" id="PTHR22603">
    <property type="entry name" value="CHOLINE/ETHANOALAMINE KINASE"/>
    <property type="match status" value="1"/>
</dbReference>
<proteinExistence type="inferred from homology"/>
<dbReference type="PANTHER" id="PTHR22603:SF68">
    <property type="entry name" value="ETHANOLAMINE KINASE 1"/>
    <property type="match status" value="1"/>
</dbReference>
<dbReference type="OrthoDB" id="10267235at2759"/>
<evidence type="ECO:0000256" key="1">
    <source>
        <dbReference type="ARBA" id="ARBA00023209"/>
    </source>
</evidence>
<reference evidence="7" key="1">
    <citation type="submission" date="2025-08" db="UniProtKB">
        <authorList>
            <consortium name="RefSeq"/>
        </authorList>
    </citation>
    <scope>IDENTIFICATION</scope>
</reference>
<gene>
    <name evidence="7" type="primary">LOC105911294</name>
</gene>
<evidence type="ECO:0000313" key="7">
    <source>
        <dbReference type="RefSeq" id="XP_012695541.2"/>
    </source>
</evidence>
<accession>A0A6P3WD23</accession>
<dbReference type="GO" id="GO:0004305">
    <property type="term" value="F:ethanolamine kinase activity"/>
    <property type="evidence" value="ECO:0007669"/>
    <property type="project" value="UniProtKB-EC"/>
</dbReference>
<sequence>MESTCTSETKRLLHLKITIKEEAPHNGVMELLKILRPQWRTEDIKMKVFTEGITNQLMGCYTGCLWSSDVVLVRVYGNMTDLYLDRRKEMEMFQILHEHGCGPKLYCSFENGICYEFLQGMVLDDTLLREPIIYRLIAEEMAKIHTIQPWTSSPPQAVLWTKMSQFLQLVRDSENKTPMLSSLCLPEAASVEALKSEMNELKRRLGHVYSPTVLCHNDLLTKNIVYNDTKGSVKFIDYEYADFNYQAFDIANHFNEFAGLGDIDYSLYPSLELQQDWLTTYLEHHKSRTGTATSGSERDVENLYTTVCKYSLASHFFWGLWAIIQARYSTIDFDFIKYARARFKHYFEKKEEYFGM</sequence>
<dbReference type="InterPro" id="IPR011009">
    <property type="entry name" value="Kinase-like_dom_sf"/>
</dbReference>
<dbReference type="Pfam" id="PF01633">
    <property type="entry name" value="Choline_kinase"/>
    <property type="match status" value="1"/>
</dbReference>
<keyword evidence="1" id="KW-0444">Lipid biosynthesis</keyword>
<dbReference type="Gene3D" id="3.90.1200.10">
    <property type="match status" value="1"/>
</dbReference>
<dbReference type="CDD" id="cd05157">
    <property type="entry name" value="ETNK_euk"/>
    <property type="match status" value="1"/>
</dbReference>
<dbReference type="EC" id="2.7.1.82" evidence="5"/>
<dbReference type="RefSeq" id="XP_012695541.2">
    <property type="nucleotide sequence ID" value="XM_012840087.3"/>
</dbReference>
<keyword evidence="2" id="KW-1208">Phospholipid metabolism</keyword>
<evidence type="ECO:0000313" key="6">
    <source>
        <dbReference type="Proteomes" id="UP000515152"/>
    </source>
</evidence>
<dbReference type="SUPFAM" id="SSF56112">
    <property type="entry name" value="Protein kinase-like (PK-like)"/>
    <property type="match status" value="1"/>
</dbReference>
<dbReference type="KEGG" id="char:105911294"/>
<name>A0A6P3WD23_CLUHA</name>
<protein>
    <recommendedName>
        <fullName evidence="5">ethanolamine kinase</fullName>
        <ecNumber evidence="5">2.7.1.82</ecNumber>
    </recommendedName>
</protein>
<dbReference type="GO" id="GO:0006646">
    <property type="term" value="P:phosphatidylethanolamine biosynthetic process"/>
    <property type="evidence" value="ECO:0007669"/>
    <property type="project" value="TreeGrafter"/>
</dbReference>
<organism evidence="6 7">
    <name type="scientific">Clupea harengus</name>
    <name type="common">Atlantic herring</name>
    <dbReference type="NCBI Taxonomy" id="7950"/>
    <lineage>
        <taxon>Eukaryota</taxon>
        <taxon>Metazoa</taxon>
        <taxon>Chordata</taxon>
        <taxon>Craniata</taxon>
        <taxon>Vertebrata</taxon>
        <taxon>Euteleostomi</taxon>
        <taxon>Actinopterygii</taxon>
        <taxon>Neopterygii</taxon>
        <taxon>Teleostei</taxon>
        <taxon>Clupei</taxon>
        <taxon>Clupeiformes</taxon>
        <taxon>Clupeoidei</taxon>
        <taxon>Clupeidae</taxon>
        <taxon>Clupea</taxon>
    </lineage>
</organism>
<keyword evidence="1" id="KW-0443">Lipid metabolism</keyword>
<dbReference type="GeneID" id="105911294"/>
<comment type="pathway">
    <text evidence="3">Phospholipid metabolism; phosphatidylethanolamine biosynthesis; phosphatidylethanolamine from ethanolamine: step 1/3.</text>
</comment>
<dbReference type="Gene3D" id="3.30.200.20">
    <property type="entry name" value="Phosphorylase Kinase, domain 1"/>
    <property type="match status" value="1"/>
</dbReference>
<keyword evidence="1" id="KW-0594">Phospholipid biosynthesis</keyword>
<evidence type="ECO:0000256" key="3">
    <source>
        <dbReference type="ARBA" id="ARBA00037883"/>
    </source>
</evidence>
<keyword evidence="6" id="KW-1185">Reference proteome</keyword>
<dbReference type="AlphaFoldDB" id="A0A6P3WD23"/>
<evidence type="ECO:0000256" key="2">
    <source>
        <dbReference type="ARBA" id="ARBA00023264"/>
    </source>
</evidence>